<protein>
    <recommendedName>
        <fullName evidence="3">HTH lysR-type domain-containing protein</fullName>
    </recommendedName>
</protein>
<dbReference type="Proteomes" id="UP000251956">
    <property type="component" value="Unassembled WGS sequence"/>
</dbReference>
<dbReference type="OrthoDB" id="8479357at2"/>
<dbReference type="PROSITE" id="PS50931">
    <property type="entry name" value="HTH_LYSR"/>
    <property type="match status" value="1"/>
</dbReference>
<dbReference type="InterPro" id="IPR000847">
    <property type="entry name" value="LysR_HTH_N"/>
</dbReference>
<evidence type="ECO:0000256" key="1">
    <source>
        <dbReference type="ARBA" id="ARBA00009437"/>
    </source>
</evidence>
<dbReference type="AlphaFoldDB" id="A0A330GJR2"/>
<dbReference type="GO" id="GO:0043565">
    <property type="term" value="F:sequence-specific DNA binding"/>
    <property type="evidence" value="ECO:0007669"/>
    <property type="project" value="TreeGrafter"/>
</dbReference>
<evidence type="ECO:0000259" key="3">
    <source>
        <dbReference type="PROSITE" id="PS50931"/>
    </source>
</evidence>
<dbReference type="SUPFAM" id="SSF46785">
    <property type="entry name" value="Winged helix' DNA-binding domain"/>
    <property type="match status" value="1"/>
</dbReference>
<feature type="domain" description="HTH lysR-type" evidence="3">
    <location>
        <begin position="86"/>
        <end position="141"/>
    </location>
</feature>
<accession>A0A330GJR2</accession>
<evidence type="ECO:0000313" key="5">
    <source>
        <dbReference type="Proteomes" id="UP000251956"/>
    </source>
</evidence>
<feature type="compositionally biased region" description="Low complexity" evidence="2">
    <location>
        <begin position="175"/>
        <end position="186"/>
    </location>
</feature>
<dbReference type="Gene3D" id="1.10.10.10">
    <property type="entry name" value="Winged helix-like DNA-binding domain superfamily/Winged helix DNA-binding domain"/>
    <property type="match status" value="1"/>
</dbReference>
<name>A0A330GJR2_9HYPH</name>
<gene>
    <name evidence="4" type="ORF">DPM35_26875</name>
</gene>
<sequence length="186" mass="19740">MSETLHYNRGHRSVRKRDLGSAAVPLPAAGTQFAEAPSGACHRGELEPLPTGAAVNSWTERTNGHCNAARRLACSMTHRCYDLAFFAALEAFEASAHHLCFERAACELGVTAEVIGRQIRIIEDELGAPLFSKATSGRVLTAAGRDLRSALARSFAGASDALTAIKHGNSRRASRPAQPASSRASS</sequence>
<comment type="similarity">
    <text evidence="1">Belongs to the LysR transcriptional regulatory family.</text>
</comment>
<dbReference type="Pfam" id="PF00126">
    <property type="entry name" value="HTH_1"/>
    <property type="match status" value="1"/>
</dbReference>
<dbReference type="GO" id="GO:0003700">
    <property type="term" value="F:DNA-binding transcription factor activity"/>
    <property type="evidence" value="ECO:0007669"/>
    <property type="project" value="InterPro"/>
</dbReference>
<feature type="region of interest" description="Disordered" evidence="2">
    <location>
        <begin position="167"/>
        <end position="186"/>
    </location>
</feature>
<dbReference type="InterPro" id="IPR036388">
    <property type="entry name" value="WH-like_DNA-bd_sf"/>
</dbReference>
<dbReference type="PANTHER" id="PTHR30537">
    <property type="entry name" value="HTH-TYPE TRANSCRIPTIONAL REGULATOR"/>
    <property type="match status" value="1"/>
</dbReference>
<keyword evidence="5" id="KW-1185">Reference proteome</keyword>
<comment type="caution">
    <text evidence="4">The sequence shown here is derived from an EMBL/GenBank/DDBJ whole genome shotgun (WGS) entry which is preliminary data.</text>
</comment>
<dbReference type="InterPro" id="IPR036390">
    <property type="entry name" value="WH_DNA-bd_sf"/>
</dbReference>
<evidence type="ECO:0000313" key="4">
    <source>
        <dbReference type="EMBL" id="RAZ73005.1"/>
    </source>
</evidence>
<dbReference type="EMBL" id="QMBQ01000009">
    <property type="protein sequence ID" value="RAZ73005.1"/>
    <property type="molecule type" value="Genomic_DNA"/>
</dbReference>
<dbReference type="GO" id="GO:0006351">
    <property type="term" value="P:DNA-templated transcription"/>
    <property type="evidence" value="ECO:0007669"/>
    <property type="project" value="TreeGrafter"/>
</dbReference>
<evidence type="ECO:0000256" key="2">
    <source>
        <dbReference type="SAM" id="MobiDB-lite"/>
    </source>
</evidence>
<organism evidence="4 5">
    <name type="scientific">Mesorhizobium atlanticum</name>
    <dbReference type="NCBI Taxonomy" id="2233532"/>
    <lineage>
        <taxon>Bacteria</taxon>
        <taxon>Pseudomonadati</taxon>
        <taxon>Pseudomonadota</taxon>
        <taxon>Alphaproteobacteria</taxon>
        <taxon>Hyphomicrobiales</taxon>
        <taxon>Phyllobacteriaceae</taxon>
        <taxon>Mesorhizobium</taxon>
    </lineage>
</organism>
<dbReference type="PANTHER" id="PTHR30537:SF26">
    <property type="entry name" value="GLYCINE CLEAVAGE SYSTEM TRANSCRIPTIONAL ACTIVATOR"/>
    <property type="match status" value="1"/>
</dbReference>
<dbReference type="InterPro" id="IPR058163">
    <property type="entry name" value="LysR-type_TF_proteobact-type"/>
</dbReference>
<reference evidence="4 5" key="1">
    <citation type="submission" date="2018-07" db="EMBL/GenBank/DDBJ databases">
        <title>Diversity of Mesorhizobium strains in Brazil.</title>
        <authorList>
            <person name="Helene L.C.F."/>
            <person name="Dall'Agnol R."/>
            <person name="Delamuta J.R.M."/>
            <person name="Hungria M."/>
        </authorList>
    </citation>
    <scope>NUCLEOTIDE SEQUENCE [LARGE SCALE GENOMIC DNA]</scope>
    <source>
        <strain evidence="4 5">CNPSo 3140</strain>
    </source>
</reference>
<proteinExistence type="inferred from homology"/>